<proteinExistence type="inferred from homology"/>
<feature type="region of interest" description="Disordered" evidence="5">
    <location>
        <begin position="259"/>
        <end position="342"/>
    </location>
</feature>
<evidence type="ECO:0000313" key="7">
    <source>
        <dbReference type="Proteomes" id="UP000694556"/>
    </source>
</evidence>
<dbReference type="SUPFAM" id="SSF56752">
    <property type="entry name" value="D-aminoacid aminotransferase-like PLP-dependent enzymes"/>
    <property type="match status" value="1"/>
</dbReference>
<dbReference type="Proteomes" id="UP000694556">
    <property type="component" value="Unassembled WGS sequence"/>
</dbReference>
<dbReference type="Gene3D" id="3.30.470.10">
    <property type="match status" value="1"/>
</dbReference>
<dbReference type="PANTHER" id="PTHR11825">
    <property type="entry name" value="SUBGROUP IIII AMINOTRANSFERASE"/>
    <property type="match status" value="1"/>
</dbReference>
<dbReference type="EC" id="2.6.1.42" evidence="3"/>
<reference evidence="6" key="1">
    <citation type="submission" date="2025-08" db="UniProtKB">
        <authorList>
            <consortium name="Ensembl"/>
        </authorList>
    </citation>
    <scope>IDENTIFICATION</scope>
</reference>
<dbReference type="InterPro" id="IPR036038">
    <property type="entry name" value="Aminotransferase-like"/>
</dbReference>
<evidence type="ECO:0000256" key="1">
    <source>
        <dbReference type="ARBA" id="ARBA00001933"/>
    </source>
</evidence>
<comment type="similarity">
    <text evidence="2">Belongs to the class-IV pyridoxal-phosphate-dependent aminotransferase family.</text>
</comment>
<dbReference type="Ensembl" id="ENSCMMT00000007824.1">
    <property type="protein sequence ID" value="ENSCMMP00000007064.1"/>
    <property type="gene ID" value="ENSCMMG00000004516.1"/>
</dbReference>
<dbReference type="GO" id="GO:0005739">
    <property type="term" value="C:mitochondrion"/>
    <property type="evidence" value="ECO:0007669"/>
    <property type="project" value="TreeGrafter"/>
</dbReference>
<dbReference type="PANTHER" id="PTHR11825:SF39">
    <property type="entry name" value="BRANCHED-CHAIN-AMINO-ACID AMINOTRANSFERASE, MITOCHONDRIAL"/>
    <property type="match status" value="1"/>
</dbReference>
<comment type="cofactor">
    <cofactor evidence="1">
        <name>pyridoxal 5'-phosphate</name>
        <dbReference type="ChEBI" id="CHEBI:597326"/>
    </cofactor>
</comment>
<evidence type="ECO:0000256" key="2">
    <source>
        <dbReference type="ARBA" id="ARBA00009320"/>
    </source>
</evidence>
<evidence type="ECO:0000256" key="5">
    <source>
        <dbReference type="SAM" id="MobiDB-lite"/>
    </source>
</evidence>
<organism evidence="6 7">
    <name type="scientific">Cairina moschata</name>
    <name type="common">Muscovy duck</name>
    <dbReference type="NCBI Taxonomy" id="8855"/>
    <lineage>
        <taxon>Eukaryota</taxon>
        <taxon>Metazoa</taxon>
        <taxon>Chordata</taxon>
        <taxon>Craniata</taxon>
        <taxon>Vertebrata</taxon>
        <taxon>Euteleostomi</taxon>
        <taxon>Archelosauria</taxon>
        <taxon>Archosauria</taxon>
        <taxon>Dinosauria</taxon>
        <taxon>Saurischia</taxon>
        <taxon>Theropoda</taxon>
        <taxon>Coelurosauria</taxon>
        <taxon>Aves</taxon>
        <taxon>Neognathae</taxon>
        <taxon>Galloanserae</taxon>
        <taxon>Anseriformes</taxon>
        <taxon>Anatidae</taxon>
        <taxon>Anatinae</taxon>
        <taxon>Cairina</taxon>
    </lineage>
</organism>
<dbReference type="InterPro" id="IPR005786">
    <property type="entry name" value="B_amino_transII"/>
</dbReference>
<evidence type="ECO:0000313" key="6">
    <source>
        <dbReference type="Ensembl" id="ENSCMMP00000007064.1"/>
    </source>
</evidence>
<dbReference type="GO" id="GO:0004084">
    <property type="term" value="F:branched-chain-amino-acid transaminase activity"/>
    <property type="evidence" value="ECO:0007669"/>
    <property type="project" value="UniProtKB-EC"/>
</dbReference>
<dbReference type="AlphaFoldDB" id="A0A8C3BKB7"/>
<protein>
    <recommendedName>
        <fullName evidence="3">branched-chain-amino-acid transaminase</fullName>
        <ecNumber evidence="3">2.6.1.42</ecNumber>
    </recommendedName>
</protein>
<reference evidence="6" key="2">
    <citation type="submission" date="2025-09" db="UniProtKB">
        <authorList>
            <consortium name="Ensembl"/>
        </authorList>
    </citation>
    <scope>IDENTIFICATION</scope>
</reference>
<feature type="region of interest" description="Disordered" evidence="5">
    <location>
        <begin position="46"/>
        <end position="130"/>
    </location>
</feature>
<accession>A0A8C3BKB7</accession>
<keyword evidence="4" id="KW-0663">Pyridoxal phosphate</keyword>
<feature type="compositionally biased region" description="Low complexity" evidence="5">
    <location>
        <begin position="46"/>
        <end position="61"/>
    </location>
</feature>
<feature type="compositionally biased region" description="Basic residues" evidence="5">
    <location>
        <begin position="266"/>
        <end position="275"/>
    </location>
</feature>
<dbReference type="GO" id="GO:0009099">
    <property type="term" value="P:L-valine biosynthetic process"/>
    <property type="evidence" value="ECO:0007669"/>
    <property type="project" value="TreeGrafter"/>
</dbReference>
<name>A0A8C3BKB7_CAIMO</name>
<dbReference type="InterPro" id="IPR043131">
    <property type="entry name" value="BCAT-like_N"/>
</dbReference>
<dbReference type="GO" id="GO:0009098">
    <property type="term" value="P:L-leucine biosynthetic process"/>
    <property type="evidence" value="ECO:0007669"/>
    <property type="project" value="TreeGrafter"/>
</dbReference>
<keyword evidence="7" id="KW-1185">Reference proteome</keyword>
<evidence type="ECO:0000256" key="4">
    <source>
        <dbReference type="ARBA" id="ARBA00022898"/>
    </source>
</evidence>
<evidence type="ECO:0000256" key="3">
    <source>
        <dbReference type="ARBA" id="ARBA00013053"/>
    </source>
</evidence>
<sequence>QRFFLRAQWQILGIPPRIGDTPNFLGTPPFLGDPPGFGDTPLDLGTPPGFGDPPLFGGTPPDLAPPSSPAPRYIRAITSRGGAWPRVARQRPQRDSPSPAPKTRGAWPQGASPSGPFPLAAEPAKGRGLAARGRTAPIGWLRGEKLQGALLLAAVGGGDVRRAPIGCGRGRGGAEEPWRRRCAPGAGAAERAADLRVELSSNPKTKPEGGALTFGQIFTDHMLTVEWSRGGGWGPPHIRPFQDLRLHPASSALHYAVEVGAPPKKNNPKTPKRPRNSAPNGAELPPPPKKKKMPQNVPECPQKSAPKCPRMTPNQCPKMSPNDPKPVPQNALMPPPKKKIKD</sequence>